<organism evidence="1 2">
    <name type="scientific">Lingula anatina</name>
    <name type="common">Brachiopod</name>
    <name type="synonym">Lingula unguis</name>
    <dbReference type="NCBI Taxonomy" id="7574"/>
    <lineage>
        <taxon>Eukaryota</taxon>
        <taxon>Metazoa</taxon>
        <taxon>Spiralia</taxon>
        <taxon>Lophotrochozoa</taxon>
        <taxon>Brachiopoda</taxon>
        <taxon>Linguliformea</taxon>
        <taxon>Lingulata</taxon>
        <taxon>Lingulida</taxon>
        <taxon>Linguloidea</taxon>
        <taxon>Lingulidae</taxon>
        <taxon>Lingula</taxon>
    </lineage>
</organism>
<dbReference type="Gene3D" id="3.40.50.300">
    <property type="entry name" value="P-loop containing nucleotide triphosphate hydrolases"/>
    <property type="match status" value="1"/>
</dbReference>
<proteinExistence type="predicted"/>
<accession>A0A1S3IY49</accession>
<dbReference type="InParanoid" id="A0A1S3IY49"/>
<reference evidence="2" key="1">
    <citation type="submission" date="2025-08" db="UniProtKB">
        <authorList>
            <consortium name="RefSeq"/>
        </authorList>
    </citation>
    <scope>IDENTIFICATION</scope>
    <source>
        <tissue evidence="2">Gonads</tissue>
    </source>
</reference>
<evidence type="ECO:0000313" key="1">
    <source>
        <dbReference type="Proteomes" id="UP000085678"/>
    </source>
</evidence>
<keyword evidence="2" id="KW-0418">Kinase</keyword>
<keyword evidence="2" id="KW-0808">Transferase</keyword>
<dbReference type="STRING" id="7574.A0A1S3IY49"/>
<dbReference type="RefSeq" id="XP_013403120.1">
    <property type="nucleotide sequence ID" value="XM_013547666.2"/>
</dbReference>
<dbReference type="OrthoDB" id="10041966at2759"/>
<dbReference type="Proteomes" id="UP000085678">
    <property type="component" value="Unplaced"/>
</dbReference>
<dbReference type="AlphaFoldDB" id="A0A1S3IY49"/>
<dbReference type="SUPFAM" id="SSF52540">
    <property type="entry name" value="P-loop containing nucleoside triphosphate hydrolases"/>
    <property type="match status" value="1"/>
</dbReference>
<dbReference type="PANTHER" id="PTHR10285">
    <property type="entry name" value="URIDINE KINASE"/>
    <property type="match status" value="1"/>
</dbReference>
<evidence type="ECO:0000313" key="2">
    <source>
        <dbReference type="RefSeq" id="XP_013403120.1"/>
    </source>
</evidence>
<gene>
    <name evidence="2" type="primary">LOC106168556</name>
</gene>
<keyword evidence="1" id="KW-1185">Reference proteome</keyword>
<dbReference type="CDD" id="cd02024">
    <property type="entry name" value="NRK1"/>
    <property type="match status" value="1"/>
</dbReference>
<dbReference type="GO" id="GO:0016301">
    <property type="term" value="F:kinase activity"/>
    <property type="evidence" value="ECO:0007669"/>
    <property type="project" value="UniProtKB-KW"/>
</dbReference>
<dbReference type="GeneID" id="106168556"/>
<dbReference type="FunCoup" id="A0A1S3IY49">
    <property type="interactions" value="138"/>
</dbReference>
<dbReference type="InterPro" id="IPR027417">
    <property type="entry name" value="P-loop_NTPase"/>
</dbReference>
<dbReference type="KEGG" id="lak:106168556"/>
<sequence>MLFHSRFNVKYIFCLSRIPNRCLRTFARMTRPFVIGISGVTNGGKTTLVYKLKQKFPGCPVIHQDEFFLPPNHAGLHTDPELGHANWDELAALDMEKMMNVVQKSINDPGTYHSQDGTPPLIFVEGFLLYNYRPLAEVFDKKYFLTLPKEECFKRRCKRRYHPPDPPGYFEKICWPMYLKNKAELKDQEDIVYLDGMDNQWMHFDLVYEDIQELAKKIEVA</sequence>
<protein>
    <submittedName>
        <fullName evidence="2">Nicotinamide riboside kinase 1</fullName>
    </submittedName>
</protein>
<dbReference type="Pfam" id="PF13238">
    <property type="entry name" value="AAA_18"/>
    <property type="match status" value="1"/>
</dbReference>
<name>A0A1S3IY49_LINAN</name>